<dbReference type="InterPro" id="IPR029062">
    <property type="entry name" value="Class_I_gatase-like"/>
</dbReference>
<comment type="caution">
    <text evidence="2">The sequence shown here is derived from an EMBL/GenBank/DDBJ whole genome shotgun (WGS) entry which is preliminary data.</text>
</comment>
<dbReference type="PANTHER" id="PTHR43130:SF15">
    <property type="entry name" value="THIJ_PFPI FAMILY PROTEIN (AFU_ORTHOLOGUE AFUA_5G14240)"/>
    <property type="match status" value="1"/>
</dbReference>
<reference evidence="2 3" key="1">
    <citation type="submission" date="2016-12" db="EMBL/GenBank/DDBJ databases">
        <title>Marinobacter lutaoensis whole genome sequencing.</title>
        <authorList>
            <person name="Verma A."/>
            <person name="Krishnamurthi S."/>
        </authorList>
    </citation>
    <scope>NUCLEOTIDE SEQUENCE [LARGE SCALE GENOMIC DNA]</scope>
    <source>
        <strain evidence="2 3">T5054</strain>
    </source>
</reference>
<dbReference type="STRING" id="135739.BTO32_06250"/>
<dbReference type="OrthoDB" id="9803764at2"/>
<organism evidence="2 3">
    <name type="scientific">Marinobacter lutaoensis</name>
    <dbReference type="NCBI Taxonomy" id="135739"/>
    <lineage>
        <taxon>Bacteria</taxon>
        <taxon>Pseudomonadati</taxon>
        <taxon>Pseudomonadota</taxon>
        <taxon>Gammaproteobacteria</taxon>
        <taxon>Pseudomonadales</taxon>
        <taxon>Marinobacteraceae</taxon>
        <taxon>Marinobacter</taxon>
    </lineage>
</organism>
<evidence type="ECO:0000313" key="2">
    <source>
        <dbReference type="EMBL" id="ONF44576.1"/>
    </source>
</evidence>
<dbReference type="InterPro" id="IPR002818">
    <property type="entry name" value="DJ-1/PfpI"/>
</dbReference>
<dbReference type="AlphaFoldDB" id="A0A1V2DVZ2"/>
<gene>
    <name evidence="2" type="ORF">BTO32_06250</name>
</gene>
<dbReference type="Pfam" id="PF01965">
    <property type="entry name" value="DJ-1_PfpI"/>
    <property type="match status" value="1"/>
</dbReference>
<dbReference type="InterPro" id="IPR052158">
    <property type="entry name" value="INH-QAR"/>
</dbReference>
<evidence type="ECO:0000313" key="3">
    <source>
        <dbReference type="Proteomes" id="UP000189339"/>
    </source>
</evidence>
<dbReference type="Gene3D" id="3.40.50.880">
    <property type="match status" value="1"/>
</dbReference>
<sequence>MKFGILVFEGVEELDFVGPWEILKVWSKVADGPEDCFIIAESESPITCARGLSINPHISFEDSPKLDFLLVPGGRGTRKEVENRSLLEFVERQAKHCQAILSVCTGAFILHAAGLLSGKNATTHWASLERLRALGDVKVVEKRFVEDGSIWTSAGISAGIDLMLAFIARTSGEGAAGEVQFSAEYYPDSTHYGELEGRPNAPGYLKQN</sequence>
<dbReference type="PANTHER" id="PTHR43130">
    <property type="entry name" value="ARAC-FAMILY TRANSCRIPTIONAL REGULATOR"/>
    <property type="match status" value="1"/>
</dbReference>
<dbReference type="EMBL" id="MSCW01000004">
    <property type="protein sequence ID" value="ONF44576.1"/>
    <property type="molecule type" value="Genomic_DNA"/>
</dbReference>
<dbReference type="Proteomes" id="UP000189339">
    <property type="component" value="Unassembled WGS sequence"/>
</dbReference>
<name>A0A1V2DVZ2_9GAMM</name>
<dbReference type="CDD" id="cd03139">
    <property type="entry name" value="GATase1_PfpI_2"/>
    <property type="match status" value="1"/>
</dbReference>
<protein>
    <submittedName>
        <fullName evidence="2">Thiamine biosynthesis protein ThiJ</fullName>
    </submittedName>
</protein>
<dbReference type="SUPFAM" id="SSF52317">
    <property type="entry name" value="Class I glutamine amidotransferase-like"/>
    <property type="match status" value="1"/>
</dbReference>
<feature type="domain" description="DJ-1/PfpI" evidence="1">
    <location>
        <begin position="4"/>
        <end position="168"/>
    </location>
</feature>
<accession>A0A1V2DVZ2</accession>
<evidence type="ECO:0000259" key="1">
    <source>
        <dbReference type="Pfam" id="PF01965"/>
    </source>
</evidence>
<dbReference type="RefSeq" id="WP_076723760.1">
    <property type="nucleotide sequence ID" value="NZ_MSCW01000004.1"/>
</dbReference>
<keyword evidence="3" id="KW-1185">Reference proteome</keyword>
<proteinExistence type="predicted"/>